<organism evidence="3 4">
    <name type="scientific">Pleurodeles waltl</name>
    <name type="common">Iberian ribbed newt</name>
    <dbReference type="NCBI Taxonomy" id="8319"/>
    <lineage>
        <taxon>Eukaryota</taxon>
        <taxon>Metazoa</taxon>
        <taxon>Chordata</taxon>
        <taxon>Craniata</taxon>
        <taxon>Vertebrata</taxon>
        <taxon>Euteleostomi</taxon>
        <taxon>Amphibia</taxon>
        <taxon>Batrachia</taxon>
        <taxon>Caudata</taxon>
        <taxon>Salamandroidea</taxon>
        <taxon>Salamandridae</taxon>
        <taxon>Pleurodelinae</taxon>
        <taxon>Pleurodeles</taxon>
    </lineage>
</organism>
<evidence type="ECO:0000313" key="3">
    <source>
        <dbReference type="EMBL" id="KAJ1199064.1"/>
    </source>
</evidence>
<feature type="region of interest" description="Disordered" evidence="2">
    <location>
        <begin position="134"/>
        <end position="222"/>
    </location>
</feature>
<reference evidence="3" key="1">
    <citation type="journal article" date="2022" name="bioRxiv">
        <title>Sequencing and chromosome-scale assembly of the giantPleurodeles waltlgenome.</title>
        <authorList>
            <person name="Brown T."/>
            <person name="Elewa A."/>
            <person name="Iarovenko S."/>
            <person name="Subramanian E."/>
            <person name="Araus A.J."/>
            <person name="Petzold A."/>
            <person name="Susuki M."/>
            <person name="Suzuki K.-i.T."/>
            <person name="Hayashi T."/>
            <person name="Toyoda A."/>
            <person name="Oliveira C."/>
            <person name="Osipova E."/>
            <person name="Leigh N.D."/>
            <person name="Simon A."/>
            <person name="Yun M.H."/>
        </authorList>
    </citation>
    <scope>NUCLEOTIDE SEQUENCE</scope>
    <source>
        <strain evidence="3">20211129_DDA</strain>
        <tissue evidence="3">Liver</tissue>
    </source>
</reference>
<comment type="caution">
    <text evidence="3">The sequence shown here is derived from an EMBL/GenBank/DDBJ whole genome shotgun (WGS) entry which is preliminary data.</text>
</comment>
<protein>
    <submittedName>
        <fullName evidence="3">Uncharacterized protein</fullName>
    </submittedName>
</protein>
<feature type="compositionally biased region" description="Polar residues" evidence="2">
    <location>
        <begin position="187"/>
        <end position="221"/>
    </location>
</feature>
<evidence type="ECO:0000256" key="1">
    <source>
        <dbReference type="SAM" id="Coils"/>
    </source>
</evidence>
<feature type="compositionally biased region" description="Basic and acidic residues" evidence="2">
    <location>
        <begin position="143"/>
        <end position="162"/>
    </location>
</feature>
<dbReference type="Proteomes" id="UP001066276">
    <property type="component" value="Chromosome 2_1"/>
</dbReference>
<evidence type="ECO:0000256" key="2">
    <source>
        <dbReference type="SAM" id="MobiDB-lite"/>
    </source>
</evidence>
<accession>A0AAV7VEL2</accession>
<feature type="coiled-coil region" evidence="1">
    <location>
        <begin position="83"/>
        <end position="110"/>
    </location>
</feature>
<dbReference type="AlphaFoldDB" id="A0AAV7VEL2"/>
<name>A0AAV7VEL2_PLEWA</name>
<keyword evidence="4" id="KW-1185">Reference proteome</keyword>
<proteinExistence type="predicted"/>
<gene>
    <name evidence="3" type="ORF">NDU88_002902</name>
</gene>
<sequence>MASEGEPTPPEGTPAYIVMEEKGVAPCLWMKQWHKLMEKEGCLAFPEHGTFNMKVLENLRWMLSVQKPPPRPAQYEALAIWDLMAIKQRQEKFQRRIKRAEKTLAEARWDNESKIWRRGIVDGLKLFPAIAQGDETQGKKATCKTDKDSNKPKETKRSWIDKDDSDEEEFLNQLLHDRPPPYAVSDNVPSTSAGPGNQTQKKGVTDTAQTSDTGSIQNGVSVPTAPDRQIQLQPPPQIQKIYPDVPVLETTTNLIVPPDPIYTKLRLVQIEPTPQLLPQPQSQLIPGYNPAVGPKLIPAPASENQTFGVAAPRGLGPGQTPAAI</sequence>
<evidence type="ECO:0000313" key="4">
    <source>
        <dbReference type="Proteomes" id="UP001066276"/>
    </source>
</evidence>
<keyword evidence="1" id="KW-0175">Coiled coil</keyword>
<dbReference type="EMBL" id="JANPWB010000003">
    <property type="protein sequence ID" value="KAJ1199064.1"/>
    <property type="molecule type" value="Genomic_DNA"/>
</dbReference>